<evidence type="ECO:0000256" key="3">
    <source>
        <dbReference type="ARBA" id="ARBA00022989"/>
    </source>
</evidence>
<feature type="transmembrane region" description="Helical" evidence="6">
    <location>
        <begin position="154"/>
        <end position="178"/>
    </location>
</feature>
<organism evidence="7 8">
    <name type="scientific">Nephila pilipes</name>
    <name type="common">Giant wood spider</name>
    <name type="synonym">Nephila maculata</name>
    <dbReference type="NCBI Taxonomy" id="299642"/>
    <lineage>
        <taxon>Eukaryota</taxon>
        <taxon>Metazoa</taxon>
        <taxon>Ecdysozoa</taxon>
        <taxon>Arthropoda</taxon>
        <taxon>Chelicerata</taxon>
        <taxon>Arachnida</taxon>
        <taxon>Araneae</taxon>
        <taxon>Araneomorphae</taxon>
        <taxon>Entelegynae</taxon>
        <taxon>Araneoidea</taxon>
        <taxon>Nephilidae</taxon>
        <taxon>Nephila</taxon>
    </lineage>
</organism>
<feature type="transmembrane region" description="Helical" evidence="6">
    <location>
        <begin position="221"/>
        <end position="242"/>
    </location>
</feature>
<evidence type="ECO:0000256" key="4">
    <source>
        <dbReference type="ARBA" id="ARBA00023136"/>
    </source>
</evidence>
<dbReference type="GO" id="GO:0016020">
    <property type="term" value="C:membrane"/>
    <property type="evidence" value="ECO:0007669"/>
    <property type="project" value="UniProtKB-SubCell"/>
</dbReference>
<dbReference type="GO" id="GO:0051606">
    <property type="term" value="P:detection of stimulus"/>
    <property type="evidence" value="ECO:0007669"/>
    <property type="project" value="UniProtKB-ARBA"/>
</dbReference>
<evidence type="ECO:0000313" key="7">
    <source>
        <dbReference type="EMBL" id="GFT45382.1"/>
    </source>
</evidence>
<accession>A0A8X6TUI4</accession>
<keyword evidence="5" id="KW-0675">Receptor</keyword>
<dbReference type="Proteomes" id="UP000887013">
    <property type="component" value="Unassembled WGS sequence"/>
</dbReference>
<dbReference type="GO" id="GO:0007606">
    <property type="term" value="P:sensory perception of chemical stimulus"/>
    <property type="evidence" value="ECO:0007669"/>
    <property type="project" value="TreeGrafter"/>
</dbReference>
<keyword evidence="8" id="KW-1185">Reference proteome</keyword>
<feature type="transmembrane region" description="Helical" evidence="6">
    <location>
        <begin position="73"/>
        <end position="94"/>
    </location>
</feature>
<evidence type="ECO:0000313" key="8">
    <source>
        <dbReference type="Proteomes" id="UP000887013"/>
    </source>
</evidence>
<feature type="transmembrane region" description="Helical" evidence="6">
    <location>
        <begin position="314"/>
        <end position="335"/>
    </location>
</feature>
<sequence length="408" mass="46932">MNKRKRSSECNYNGKVVPIIPVTEDDEEKRDSELLRQMHPLLIAFMFAGLDFRPQSARGCDTSVTYRERSINILLAIINIISWLYASIAIYGTIAIEGSMPMKHYISSQFVEILTIFLRSVLYWRRKDITNNLRHLSDAYDKIKHKSKNLNKGVISVLVVVFPGVYIIAYVLVLLTFISEGEMLFKNFLRKRYFNIIPLTLSSHVYYLLGINDVWLFSVNNVPVCLFIILMFIVCTILCHILQDYCKSINSSGATFEVLQRRHIAEMNTVKMVDKCLSFPLFILLGFHILLLFFIVAFFNSKTNFKHGPSVEKIFYYAVFILYSIQYFVITIFAAKVHEEVQNIKTEVAKMDGRPTQLTAVEQLLLIAKVNSHSNICLTVWGFLNITKNFVFSSIGALLTFGALFRDL</sequence>
<keyword evidence="2 6" id="KW-0812">Transmembrane</keyword>
<feature type="transmembrane region" description="Helical" evidence="6">
    <location>
        <begin position="277"/>
        <end position="299"/>
    </location>
</feature>
<proteinExistence type="predicted"/>
<gene>
    <name evidence="7" type="primary">AVEN_121620_1</name>
    <name evidence="7" type="ORF">NPIL_462761</name>
</gene>
<dbReference type="PANTHER" id="PTHR21421">
    <property type="entry name" value="GUSTATORY RECEPTOR"/>
    <property type="match status" value="1"/>
</dbReference>
<dbReference type="PANTHER" id="PTHR21421:SF29">
    <property type="entry name" value="GUSTATORY RECEPTOR 5A FOR TREHALOSE-RELATED"/>
    <property type="match status" value="1"/>
</dbReference>
<evidence type="ECO:0000256" key="5">
    <source>
        <dbReference type="ARBA" id="ARBA00023170"/>
    </source>
</evidence>
<evidence type="ECO:0000256" key="6">
    <source>
        <dbReference type="SAM" id="Phobius"/>
    </source>
</evidence>
<evidence type="ECO:0000256" key="1">
    <source>
        <dbReference type="ARBA" id="ARBA00004141"/>
    </source>
</evidence>
<evidence type="ECO:0008006" key="9">
    <source>
        <dbReference type="Google" id="ProtNLM"/>
    </source>
</evidence>
<protein>
    <recommendedName>
        <fullName evidence="9">Gustatory receptor</fullName>
    </recommendedName>
</protein>
<keyword evidence="3 6" id="KW-1133">Transmembrane helix</keyword>
<dbReference type="EMBL" id="BMAW01015752">
    <property type="protein sequence ID" value="GFT45382.1"/>
    <property type="molecule type" value="Genomic_DNA"/>
</dbReference>
<keyword evidence="4 6" id="KW-0472">Membrane</keyword>
<dbReference type="AlphaFoldDB" id="A0A8X6TUI4"/>
<dbReference type="OrthoDB" id="6436144at2759"/>
<feature type="transmembrane region" description="Helical" evidence="6">
    <location>
        <begin position="106"/>
        <end position="124"/>
    </location>
</feature>
<comment type="caution">
    <text evidence="7">The sequence shown here is derived from an EMBL/GenBank/DDBJ whole genome shotgun (WGS) entry which is preliminary data.</text>
</comment>
<name>A0A8X6TUI4_NEPPI</name>
<dbReference type="GO" id="GO:0038023">
    <property type="term" value="F:signaling receptor activity"/>
    <property type="evidence" value="ECO:0007669"/>
    <property type="project" value="UniProtKB-ARBA"/>
</dbReference>
<evidence type="ECO:0000256" key="2">
    <source>
        <dbReference type="ARBA" id="ARBA00022692"/>
    </source>
</evidence>
<reference evidence="7" key="1">
    <citation type="submission" date="2020-08" db="EMBL/GenBank/DDBJ databases">
        <title>Multicomponent nature underlies the extraordinary mechanical properties of spider dragline silk.</title>
        <authorList>
            <person name="Kono N."/>
            <person name="Nakamura H."/>
            <person name="Mori M."/>
            <person name="Yoshida Y."/>
            <person name="Ohtoshi R."/>
            <person name="Malay A.D."/>
            <person name="Moran D.A.P."/>
            <person name="Tomita M."/>
            <person name="Numata K."/>
            <person name="Arakawa K."/>
        </authorList>
    </citation>
    <scope>NUCLEOTIDE SEQUENCE</scope>
</reference>
<comment type="subcellular location">
    <subcellularLocation>
        <location evidence="1">Membrane</location>
        <topology evidence="1">Multi-pass membrane protein</topology>
    </subcellularLocation>
</comment>